<dbReference type="InterPro" id="IPR011008">
    <property type="entry name" value="Dimeric_a/b-barrel"/>
</dbReference>
<dbReference type="Proteomes" id="UP001501116">
    <property type="component" value="Unassembled WGS sequence"/>
</dbReference>
<dbReference type="Gene3D" id="3.30.70.1060">
    <property type="entry name" value="Dimeric alpha+beta barrel"/>
    <property type="match status" value="1"/>
</dbReference>
<organism evidence="3 4">
    <name type="scientific">Amycolatopsis minnesotensis</name>
    <dbReference type="NCBI Taxonomy" id="337894"/>
    <lineage>
        <taxon>Bacteria</taxon>
        <taxon>Bacillati</taxon>
        <taxon>Actinomycetota</taxon>
        <taxon>Actinomycetes</taxon>
        <taxon>Pseudonocardiales</taxon>
        <taxon>Pseudonocardiaceae</taxon>
        <taxon>Amycolatopsis</taxon>
    </lineage>
</organism>
<evidence type="ECO:0000313" key="3">
    <source>
        <dbReference type="EMBL" id="GAA1980509.1"/>
    </source>
</evidence>
<gene>
    <name evidence="3" type="ORF">GCM10009754_66380</name>
</gene>
<reference evidence="4" key="1">
    <citation type="journal article" date="2019" name="Int. J. Syst. Evol. Microbiol.">
        <title>The Global Catalogue of Microorganisms (GCM) 10K type strain sequencing project: providing services to taxonomists for standard genome sequencing and annotation.</title>
        <authorList>
            <consortium name="The Broad Institute Genomics Platform"/>
            <consortium name="The Broad Institute Genome Sequencing Center for Infectious Disease"/>
            <person name="Wu L."/>
            <person name="Ma J."/>
        </authorList>
    </citation>
    <scope>NUCLEOTIDE SEQUENCE [LARGE SCALE GENOMIC DNA]</scope>
    <source>
        <strain evidence="4">JCM 14545</strain>
    </source>
</reference>
<dbReference type="InterPro" id="IPR005545">
    <property type="entry name" value="YCII"/>
</dbReference>
<name>A0ABP5DHY2_9PSEU</name>
<dbReference type="RefSeq" id="WP_344428114.1">
    <property type="nucleotide sequence ID" value="NZ_BAAANN010000033.1"/>
</dbReference>
<protein>
    <submittedName>
        <fullName evidence="3">YciI family protein</fullName>
    </submittedName>
</protein>
<evidence type="ECO:0000259" key="2">
    <source>
        <dbReference type="Pfam" id="PF03795"/>
    </source>
</evidence>
<dbReference type="EMBL" id="BAAANN010000033">
    <property type="protein sequence ID" value="GAA1980509.1"/>
    <property type="molecule type" value="Genomic_DNA"/>
</dbReference>
<evidence type="ECO:0000313" key="4">
    <source>
        <dbReference type="Proteomes" id="UP001501116"/>
    </source>
</evidence>
<dbReference type="SUPFAM" id="SSF54909">
    <property type="entry name" value="Dimeric alpha+beta barrel"/>
    <property type="match status" value="1"/>
</dbReference>
<sequence>MTKYLLTMHIDPTVLANLTKEQNDDITNGHGAFMEATKASGEFVCTFALNDPAEAVVVSESGVSKGLFLGTERFAGGCYLVDAESDERARELAALIPDTKIKGLGVEVRKFIFSDGI</sequence>
<comment type="caution">
    <text evidence="3">The sequence shown here is derived from an EMBL/GenBank/DDBJ whole genome shotgun (WGS) entry which is preliminary data.</text>
</comment>
<comment type="similarity">
    <text evidence="1">Belongs to the YciI family.</text>
</comment>
<feature type="domain" description="YCII-related" evidence="2">
    <location>
        <begin position="3"/>
        <end position="107"/>
    </location>
</feature>
<accession>A0ABP5DHY2</accession>
<keyword evidence="4" id="KW-1185">Reference proteome</keyword>
<proteinExistence type="inferred from homology"/>
<evidence type="ECO:0000256" key="1">
    <source>
        <dbReference type="ARBA" id="ARBA00007689"/>
    </source>
</evidence>
<dbReference type="Pfam" id="PF03795">
    <property type="entry name" value="YCII"/>
    <property type="match status" value="1"/>
</dbReference>